<reference evidence="1 2" key="1">
    <citation type="submission" date="2020-02" db="EMBL/GenBank/DDBJ databases">
        <title>Identification and distribution of gene clusters putatively required for synthesis of sphingolipid metabolism inhibitors in phylogenetically diverse species of the filamentous fungus Fusarium.</title>
        <authorList>
            <person name="Kim H.-S."/>
            <person name="Busman M."/>
            <person name="Brown D.W."/>
            <person name="Divon H."/>
            <person name="Uhlig S."/>
            <person name="Proctor R.H."/>
        </authorList>
    </citation>
    <scope>NUCLEOTIDE SEQUENCE [LARGE SCALE GENOMIC DNA]</scope>
    <source>
        <strain evidence="1 2">NRRL 2903</strain>
    </source>
</reference>
<dbReference type="EMBL" id="JAAMOD010000203">
    <property type="protein sequence ID" value="KAF5235324.1"/>
    <property type="molecule type" value="Genomic_DNA"/>
</dbReference>
<comment type="caution">
    <text evidence="1">The sequence shown here is derived from an EMBL/GenBank/DDBJ whole genome shotgun (WGS) entry which is preliminary data.</text>
</comment>
<organism evidence="1 2">
    <name type="scientific">Fusarium austroamericanum</name>
    <dbReference type="NCBI Taxonomy" id="282268"/>
    <lineage>
        <taxon>Eukaryota</taxon>
        <taxon>Fungi</taxon>
        <taxon>Dikarya</taxon>
        <taxon>Ascomycota</taxon>
        <taxon>Pezizomycotina</taxon>
        <taxon>Sordariomycetes</taxon>
        <taxon>Hypocreomycetidae</taxon>
        <taxon>Hypocreales</taxon>
        <taxon>Nectriaceae</taxon>
        <taxon>Fusarium</taxon>
    </lineage>
</organism>
<gene>
    <name evidence="1" type="ORF">FAUST_7161</name>
</gene>
<dbReference type="GO" id="GO:0005737">
    <property type="term" value="C:cytoplasm"/>
    <property type="evidence" value="ECO:0007669"/>
    <property type="project" value="InterPro"/>
</dbReference>
<proteinExistence type="predicted"/>
<dbReference type="Pfam" id="PF09421">
    <property type="entry name" value="FRQ"/>
    <property type="match status" value="1"/>
</dbReference>
<dbReference type="GO" id="GO:0006355">
    <property type="term" value="P:regulation of DNA-templated transcription"/>
    <property type="evidence" value="ECO:0007669"/>
    <property type="project" value="InterPro"/>
</dbReference>
<sequence length="498" mass="54626">MAHSSSSNNHRSVINDLAVEAQKVREKMKRYKQPGPAVLHKNKLFEIKVHGLSKEKKKECKTTLRDFTASLNNLGASSLQGKKKPSRHNGDHIYSGSEIQLNHASSSSSSLRPADSAYASMSTSAKCASTSLGRPTRRSTRSLKQKVEDYLQDIPEGLYSQRVIMADKKWKNVVIQRLEQLFTGKISGRYAPKKQPLRSGNSLTSALAVADAKTMGSSTVHERPPPGDEPTQGAKIVPLEQHRQLGNKNLSERHGSTFHPNEDQMEIGCNDNNTVFGTNLSPPMPLVSEQRPSDIMRPVAKPTESQGQEYGRRKHQYEGDITRDRKNDLCGDAGKAKCCDGVGDKVEGIFGEEAGGYGEDYGRGDLDDGYDGAGEAQWFQALLADISSIPTVIIFSPAVIAARTAEPFCAATPEMKIGASILEVKSIRLITPCRWCSGGSEHSEAMLGIQSLSMTNWLPTAHTLSMILHEMMIATRKVFENRLHIHPGRYAGPGLFSR</sequence>
<dbReference type="Proteomes" id="UP000537989">
    <property type="component" value="Unassembled WGS sequence"/>
</dbReference>
<dbReference type="GO" id="GO:0007623">
    <property type="term" value="P:circadian rhythm"/>
    <property type="evidence" value="ECO:0007669"/>
    <property type="project" value="InterPro"/>
</dbReference>
<protein>
    <submittedName>
        <fullName evidence="1">Uncharacterized protein</fullName>
    </submittedName>
</protein>
<name>A0AAN6BYR7_FUSAU</name>
<evidence type="ECO:0000313" key="1">
    <source>
        <dbReference type="EMBL" id="KAF5235324.1"/>
    </source>
</evidence>
<accession>A0AAN6BYR7</accession>
<keyword evidence="2" id="KW-1185">Reference proteome</keyword>
<dbReference type="AlphaFoldDB" id="A0AAN6BYR7"/>
<evidence type="ECO:0000313" key="2">
    <source>
        <dbReference type="Proteomes" id="UP000537989"/>
    </source>
</evidence>
<dbReference type="GO" id="GO:0005634">
    <property type="term" value="C:nucleus"/>
    <property type="evidence" value="ECO:0007669"/>
    <property type="project" value="InterPro"/>
</dbReference>
<dbReference type="InterPro" id="IPR018554">
    <property type="entry name" value="FRQ"/>
</dbReference>